<dbReference type="Pfam" id="PF02954">
    <property type="entry name" value="HTH_8"/>
    <property type="match status" value="1"/>
</dbReference>
<dbReference type="AlphaFoldDB" id="A0A3P3VKB8"/>
<dbReference type="Gene3D" id="3.40.50.300">
    <property type="entry name" value="P-loop containing nucleotide triphosphate hydrolases"/>
    <property type="match status" value="1"/>
</dbReference>
<dbReference type="InterPro" id="IPR003593">
    <property type="entry name" value="AAA+_ATPase"/>
</dbReference>
<keyword evidence="3" id="KW-0805">Transcription regulation</keyword>
<dbReference type="InterPro" id="IPR027417">
    <property type="entry name" value="P-loop_NTPase"/>
</dbReference>
<protein>
    <submittedName>
        <fullName evidence="9">Sigma-54-dependent Fis family transcriptional regulator</fullName>
    </submittedName>
</protein>
<dbReference type="Pfam" id="PF25601">
    <property type="entry name" value="AAA_lid_14"/>
    <property type="match status" value="1"/>
</dbReference>
<dbReference type="EMBL" id="QWEZ01000002">
    <property type="protein sequence ID" value="RRJ82824.1"/>
    <property type="molecule type" value="Genomic_DNA"/>
</dbReference>
<dbReference type="PROSITE" id="PS50110">
    <property type="entry name" value="RESPONSE_REGULATORY"/>
    <property type="match status" value="1"/>
</dbReference>
<dbReference type="SUPFAM" id="SSF52172">
    <property type="entry name" value="CheY-like"/>
    <property type="match status" value="1"/>
</dbReference>
<dbReference type="PANTHER" id="PTHR32071:SF117">
    <property type="entry name" value="PTS-DEPENDENT DIHYDROXYACETONE KINASE OPERON REGULATORY PROTEIN-RELATED"/>
    <property type="match status" value="1"/>
</dbReference>
<keyword evidence="2" id="KW-0067">ATP-binding</keyword>
<keyword evidence="4" id="KW-0238">DNA-binding</keyword>
<reference evidence="9 10" key="1">
    <citation type="submission" date="2018-08" db="EMBL/GenBank/DDBJ databases">
        <authorList>
            <person name="Khan S.A."/>
        </authorList>
    </citation>
    <scope>NUCLEOTIDE SEQUENCE [LARGE SCALE GENOMIC DNA]</scope>
    <source>
        <strain evidence="9 10">GTF-13</strain>
    </source>
</reference>
<dbReference type="InterPro" id="IPR002078">
    <property type="entry name" value="Sigma_54_int"/>
</dbReference>
<feature type="domain" description="Sigma-54 factor interaction" evidence="7">
    <location>
        <begin position="131"/>
        <end position="361"/>
    </location>
</feature>
<evidence type="ECO:0000259" key="7">
    <source>
        <dbReference type="PROSITE" id="PS50045"/>
    </source>
</evidence>
<dbReference type="GO" id="GO:0000160">
    <property type="term" value="P:phosphorelay signal transduction system"/>
    <property type="evidence" value="ECO:0007669"/>
    <property type="project" value="InterPro"/>
</dbReference>
<feature type="modified residue" description="4-aspartylphosphate" evidence="6">
    <location>
        <position position="52"/>
    </location>
</feature>
<dbReference type="GO" id="GO:0005524">
    <property type="term" value="F:ATP binding"/>
    <property type="evidence" value="ECO:0007669"/>
    <property type="project" value="UniProtKB-KW"/>
</dbReference>
<reference evidence="9 10" key="2">
    <citation type="submission" date="2018-12" db="EMBL/GenBank/DDBJ databases">
        <title>Simiduia agarivorans gen. nov., sp. nov., a marine, agarolytic bacterium isolated from shallow coastal water from Keelung, Taiwan.</title>
        <authorList>
            <person name="Shieh W.Y."/>
        </authorList>
    </citation>
    <scope>NUCLEOTIDE SEQUENCE [LARGE SCALE GENOMIC DNA]</scope>
    <source>
        <strain evidence="9 10">GTF-13</strain>
    </source>
</reference>
<dbReference type="RefSeq" id="WP_125016920.1">
    <property type="nucleotide sequence ID" value="NZ_QWEZ01000002.1"/>
</dbReference>
<evidence type="ECO:0000313" key="9">
    <source>
        <dbReference type="EMBL" id="RRJ82824.1"/>
    </source>
</evidence>
<name>A0A3P3VKB8_9GAMM</name>
<keyword evidence="6" id="KW-0597">Phosphoprotein</keyword>
<dbReference type="Proteomes" id="UP000280792">
    <property type="component" value="Unassembled WGS sequence"/>
</dbReference>
<keyword evidence="1" id="KW-0547">Nucleotide-binding</keyword>
<dbReference type="InterPro" id="IPR009057">
    <property type="entry name" value="Homeodomain-like_sf"/>
</dbReference>
<comment type="caution">
    <text evidence="9">The sequence shown here is derived from an EMBL/GenBank/DDBJ whole genome shotgun (WGS) entry which is preliminary data.</text>
</comment>
<dbReference type="GO" id="GO:0043565">
    <property type="term" value="F:sequence-specific DNA binding"/>
    <property type="evidence" value="ECO:0007669"/>
    <property type="project" value="InterPro"/>
</dbReference>
<dbReference type="Gene3D" id="1.10.10.60">
    <property type="entry name" value="Homeodomain-like"/>
    <property type="match status" value="1"/>
</dbReference>
<sequence length="433" mass="48419">MVSVCLVEDDPIMGESLKQRFELEGVECDWFESAEEALPSLLKGRYGVLFSDIRLPDMSGESLFDQLLEQGQGVLPTLFMTGHGTVNQAVGLLKRGAADYITKPFDLDELLAKLKQICPELFMVVTEAVPVLGISESMRQIEQQLRRATRFNVPVLITGPSGAGKEHAAQFFRDQLAAGKPMPFVSINCAAVQDSLLEAELFGHEKGAFTGADRLRPGLFEQADGGVLFLDELGEMSMAMQAKLLRSLQTSTIRRVGGREDLPVSVHLVCATNRDLQSKIRDGSFREDLYYRINVVHVDIPPLSERPEDIRWYANRLLAGCPRPDNSAPYQFSAAVEGWLARQPWPGNIRQMKNLIERACINSDSSQLELSLFDRPRLQTEPGDSDLKGYMEQCERERISAELERCAHQINDTAGALGISRKNLWEKMRKYGL</sequence>
<dbReference type="SUPFAM" id="SSF46689">
    <property type="entry name" value="Homeodomain-like"/>
    <property type="match status" value="1"/>
</dbReference>
<evidence type="ECO:0000259" key="8">
    <source>
        <dbReference type="PROSITE" id="PS50110"/>
    </source>
</evidence>
<keyword evidence="5" id="KW-0804">Transcription</keyword>
<dbReference type="SMART" id="SM00382">
    <property type="entry name" value="AAA"/>
    <property type="match status" value="1"/>
</dbReference>
<evidence type="ECO:0000256" key="5">
    <source>
        <dbReference type="ARBA" id="ARBA00023163"/>
    </source>
</evidence>
<dbReference type="GO" id="GO:0006355">
    <property type="term" value="P:regulation of DNA-templated transcription"/>
    <property type="evidence" value="ECO:0007669"/>
    <property type="project" value="InterPro"/>
</dbReference>
<dbReference type="FunFam" id="3.40.50.300:FF:000006">
    <property type="entry name" value="DNA-binding transcriptional regulator NtrC"/>
    <property type="match status" value="1"/>
</dbReference>
<evidence type="ECO:0000313" key="10">
    <source>
        <dbReference type="Proteomes" id="UP000280792"/>
    </source>
</evidence>
<dbReference type="InterPro" id="IPR001789">
    <property type="entry name" value="Sig_transdc_resp-reg_receiver"/>
</dbReference>
<dbReference type="Pfam" id="PF00072">
    <property type="entry name" value="Response_reg"/>
    <property type="match status" value="1"/>
</dbReference>
<dbReference type="PROSITE" id="PS50045">
    <property type="entry name" value="SIGMA54_INTERACT_4"/>
    <property type="match status" value="1"/>
</dbReference>
<evidence type="ECO:0000256" key="6">
    <source>
        <dbReference type="PROSITE-ProRule" id="PRU00169"/>
    </source>
</evidence>
<dbReference type="Pfam" id="PF00158">
    <property type="entry name" value="Sigma54_activat"/>
    <property type="match status" value="1"/>
</dbReference>
<accession>A0A3P3VKB8</accession>
<feature type="domain" description="Response regulatory" evidence="8">
    <location>
        <begin position="3"/>
        <end position="118"/>
    </location>
</feature>
<dbReference type="PANTHER" id="PTHR32071">
    <property type="entry name" value="TRANSCRIPTIONAL REGULATORY PROTEIN"/>
    <property type="match status" value="1"/>
</dbReference>
<evidence type="ECO:0000256" key="1">
    <source>
        <dbReference type="ARBA" id="ARBA00022741"/>
    </source>
</evidence>
<dbReference type="InterPro" id="IPR002197">
    <property type="entry name" value="HTH_Fis"/>
</dbReference>
<dbReference type="Gene3D" id="3.40.50.2300">
    <property type="match status" value="1"/>
</dbReference>
<dbReference type="SUPFAM" id="SSF52540">
    <property type="entry name" value="P-loop containing nucleoside triphosphate hydrolases"/>
    <property type="match status" value="1"/>
</dbReference>
<dbReference type="SMART" id="SM00448">
    <property type="entry name" value="REC"/>
    <property type="match status" value="1"/>
</dbReference>
<gene>
    <name evidence="9" type="ORF">D0544_13315</name>
</gene>
<keyword evidence="10" id="KW-1185">Reference proteome</keyword>
<proteinExistence type="predicted"/>
<evidence type="ECO:0000256" key="4">
    <source>
        <dbReference type="ARBA" id="ARBA00023125"/>
    </source>
</evidence>
<evidence type="ECO:0000256" key="2">
    <source>
        <dbReference type="ARBA" id="ARBA00022840"/>
    </source>
</evidence>
<dbReference type="InterPro" id="IPR058031">
    <property type="entry name" value="AAA_lid_NorR"/>
</dbReference>
<dbReference type="InterPro" id="IPR011006">
    <property type="entry name" value="CheY-like_superfamily"/>
</dbReference>
<dbReference type="Gene3D" id="1.10.8.60">
    <property type="match status" value="1"/>
</dbReference>
<organism evidence="9 10">
    <name type="scientific">Aestuariirhabdus litorea</name>
    <dbReference type="NCBI Taxonomy" id="2528527"/>
    <lineage>
        <taxon>Bacteria</taxon>
        <taxon>Pseudomonadati</taxon>
        <taxon>Pseudomonadota</taxon>
        <taxon>Gammaproteobacteria</taxon>
        <taxon>Oceanospirillales</taxon>
        <taxon>Aestuariirhabdaceae</taxon>
        <taxon>Aestuariirhabdus</taxon>
    </lineage>
</organism>
<evidence type="ECO:0000256" key="3">
    <source>
        <dbReference type="ARBA" id="ARBA00023015"/>
    </source>
</evidence>
<dbReference type="CDD" id="cd00009">
    <property type="entry name" value="AAA"/>
    <property type="match status" value="1"/>
</dbReference>